<evidence type="ECO:0000313" key="11">
    <source>
        <dbReference type="EMBL" id="NHC14624.1"/>
    </source>
</evidence>
<dbReference type="NCBIfam" id="TIGR00220">
    <property type="entry name" value="mscL"/>
    <property type="match status" value="1"/>
</dbReference>
<evidence type="ECO:0000256" key="1">
    <source>
        <dbReference type="ARBA" id="ARBA00004651"/>
    </source>
</evidence>
<organism evidence="11 12">
    <name type="scientific">Motilibacter deserti</name>
    <dbReference type="NCBI Taxonomy" id="2714956"/>
    <lineage>
        <taxon>Bacteria</taxon>
        <taxon>Bacillati</taxon>
        <taxon>Actinomycetota</taxon>
        <taxon>Actinomycetes</taxon>
        <taxon>Motilibacterales</taxon>
        <taxon>Motilibacteraceae</taxon>
        <taxon>Motilibacter</taxon>
    </lineage>
</organism>
<comment type="caution">
    <text evidence="11">The sequence shown here is derived from an EMBL/GenBank/DDBJ whole genome shotgun (WGS) entry which is preliminary data.</text>
</comment>
<comment type="function">
    <text evidence="10">Channel that opens in response to stretch forces in the membrane lipid bilayer. May participate in the regulation of osmotic pressure changes within the cell.</text>
</comment>
<keyword evidence="4 10" id="KW-1003">Cell membrane</keyword>
<feature type="transmembrane region" description="Helical" evidence="10">
    <location>
        <begin position="12"/>
        <end position="39"/>
    </location>
</feature>
<keyword evidence="7 10" id="KW-0406">Ion transport</keyword>
<dbReference type="Pfam" id="PF01741">
    <property type="entry name" value="MscL"/>
    <property type="match status" value="1"/>
</dbReference>
<comment type="subcellular location">
    <subcellularLocation>
        <location evidence="1 10">Cell membrane</location>
        <topology evidence="1 10">Multi-pass membrane protein</topology>
    </subcellularLocation>
</comment>
<evidence type="ECO:0000256" key="5">
    <source>
        <dbReference type="ARBA" id="ARBA00022692"/>
    </source>
</evidence>
<dbReference type="SUPFAM" id="SSF81330">
    <property type="entry name" value="Gated mechanosensitive channel"/>
    <property type="match status" value="1"/>
</dbReference>
<evidence type="ECO:0000256" key="8">
    <source>
        <dbReference type="ARBA" id="ARBA00023136"/>
    </source>
</evidence>
<dbReference type="InterPro" id="IPR001185">
    <property type="entry name" value="MS_channel"/>
</dbReference>
<dbReference type="PANTHER" id="PTHR30266">
    <property type="entry name" value="MECHANOSENSITIVE CHANNEL MSCL"/>
    <property type="match status" value="1"/>
</dbReference>
<keyword evidence="5 10" id="KW-0812">Transmembrane</keyword>
<reference evidence="11 12" key="1">
    <citation type="submission" date="2020-03" db="EMBL/GenBank/DDBJ databases">
        <title>Two novel Motilibacter sp.</title>
        <authorList>
            <person name="Liu S."/>
        </authorList>
    </citation>
    <scope>NUCLEOTIDE SEQUENCE [LARGE SCALE GENOMIC DNA]</scope>
    <source>
        <strain evidence="11 12">E257</strain>
    </source>
</reference>
<dbReference type="InterPro" id="IPR037673">
    <property type="entry name" value="MSC/AndL"/>
</dbReference>
<feature type="transmembrane region" description="Helical" evidence="10">
    <location>
        <begin position="67"/>
        <end position="90"/>
    </location>
</feature>
<evidence type="ECO:0000256" key="10">
    <source>
        <dbReference type="HAMAP-Rule" id="MF_00115"/>
    </source>
</evidence>
<evidence type="ECO:0000256" key="7">
    <source>
        <dbReference type="ARBA" id="ARBA00023065"/>
    </source>
</evidence>
<dbReference type="PROSITE" id="PS01327">
    <property type="entry name" value="MSCL"/>
    <property type="match status" value="1"/>
</dbReference>
<dbReference type="Proteomes" id="UP000800981">
    <property type="component" value="Unassembled WGS sequence"/>
</dbReference>
<gene>
    <name evidence="10 11" type="primary">mscL</name>
    <name evidence="11" type="ORF">G9H71_12625</name>
</gene>
<proteinExistence type="inferred from homology"/>
<dbReference type="Gene3D" id="1.10.1200.120">
    <property type="entry name" value="Large-conductance mechanosensitive channel, MscL, domain 1"/>
    <property type="match status" value="1"/>
</dbReference>
<keyword evidence="6 10" id="KW-1133">Transmembrane helix</keyword>
<evidence type="ECO:0000256" key="6">
    <source>
        <dbReference type="ARBA" id="ARBA00022989"/>
    </source>
</evidence>
<evidence type="ECO:0000256" key="3">
    <source>
        <dbReference type="ARBA" id="ARBA00022448"/>
    </source>
</evidence>
<evidence type="ECO:0000256" key="2">
    <source>
        <dbReference type="ARBA" id="ARBA00007254"/>
    </source>
</evidence>
<dbReference type="PANTHER" id="PTHR30266:SF2">
    <property type="entry name" value="LARGE-CONDUCTANCE MECHANOSENSITIVE CHANNEL"/>
    <property type="match status" value="1"/>
</dbReference>
<dbReference type="RefSeq" id="WP_166282328.1">
    <property type="nucleotide sequence ID" value="NZ_JAANNP010000008.1"/>
</dbReference>
<evidence type="ECO:0000256" key="4">
    <source>
        <dbReference type="ARBA" id="ARBA00022475"/>
    </source>
</evidence>
<comment type="subunit">
    <text evidence="10">Homopentamer.</text>
</comment>
<evidence type="ECO:0000313" key="12">
    <source>
        <dbReference type="Proteomes" id="UP000800981"/>
    </source>
</evidence>
<keyword evidence="8 10" id="KW-0472">Membrane</keyword>
<keyword evidence="12" id="KW-1185">Reference proteome</keyword>
<dbReference type="HAMAP" id="MF_00115">
    <property type="entry name" value="MscL"/>
    <property type="match status" value="1"/>
</dbReference>
<sequence>MLKGFRDFILRGNVIDLAVAVVIGSAFTALVTSVANAVLKPLIGVFLGGSTTDVGGQTTWNGQTFDWAAVINAAIAFLVTAAVVYFLVVLPTKKLLERLQRGETPPPAAVPEDLVVLREIRDLLRTQQEGAAGTGKAL</sequence>
<protein>
    <recommendedName>
        <fullName evidence="10">Large-conductance mechanosensitive channel</fullName>
    </recommendedName>
</protein>
<dbReference type="PRINTS" id="PR01264">
    <property type="entry name" value="MECHCHANNEL"/>
</dbReference>
<dbReference type="EMBL" id="JAANNP010000008">
    <property type="protein sequence ID" value="NHC14624.1"/>
    <property type="molecule type" value="Genomic_DNA"/>
</dbReference>
<name>A0ABX0GYF5_9ACTN</name>
<keyword evidence="3 10" id="KW-0813">Transport</keyword>
<keyword evidence="9 10" id="KW-0407">Ion channel</keyword>
<dbReference type="InterPro" id="IPR019823">
    <property type="entry name" value="Mechanosensitive_channel_CS"/>
</dbReference>
<comment type="similarity">
    <text evidence="2 10">Belongs to the MscL family.</text>
</comment>
<evidence type="ECO:0000256" key="9">
    <source>
        <dbReference type="ARBA" id="ARBA00023303"/>
    </source>
</evidence>
<accession>A0ABX0GYF5</accession>
<dbReference type="InterPro" id="IPR036019">
    <property type="entry name" value="MscL_channel"/>
</dbReference>